<dbReference type="PROSITE" id="PS51078">
    <property type="entry name" value="ICLR_ED"/>
    <property type="match status" value="1"/>
</dbReference>
<dbReference type="SUPFAM" id="SSF55781">
    <property type="entry name" value="GAF domain-like"/>
    <property type="match status" value="1"/>
</dbReference>
<feature type="domain" description="HTH iclR-type" evidence="5">
    <location>
        <begin position="10"/>
        <end position="71"/>
    </location>
</feature>
<dbReference type="RefSeq" id="WP_378195112.1">
    <property type="nucleotide sequence ID" value="NZ_JBHLZP010000014.1"/>
</dbReference>
<dbReference type="InterPro" id="IPR036390">
    <property type="entry name" value="WH_DNA-bd_sf"/>
</dbReference>
<accession>A0ABV5YB16</accession>
<evidence type="ECO:0000256" key="2">
    <source>
        <dbReference type="ARBA" id="ARBA00023125"/>
    </source>
</evidence>
<reference evidence="7 8" key="1">
    <citation type="submission" date="2024-09" db="EMBL/GenBank/DDBJ databases">
        <authorList>
            <person name="Sun Q."/>
            <person name="Mori K."/>
        </authorList>
    </citation>
    <scope>NUCLEOTIDE SEQUENCE [LARGE SCALE GENOMIC DNA]</scope>
    <source>
        <strain evidence="7 8">TBRC 0563</strain>
    </source>
</reference>
<gene>
    <name evidence="7" type="ORF">ACFFNX_03770</name>
</gene>
<keyword evidence="8" id="KW-1185">Reference proteome</keyword>
<dbReference type="SMART" id="SM00346">
    <property type="entry name" value="HTH_ICLR"/>
    <property type="match status" value="1"/>
</dbReference>
<dbReference type="InterPro" id="IPR005471">
    <property type="entry name" value="Tscrpt_reg_IclR_N"/>
</dbReference>
<sequence>MAGNAHEAGRTVASKIFAVVDAFAGPQEALRLADIVRRTGLPMPTALRLVRELVEWGGLERFRDGSYRIGQRLWWLGNAAPCPRRLREAVLPTLRDLAARTRADAYVAVLDGTEVRVLERAGSSAVLHDDGSLPPHATAAGKVLLTRVPALSRSLRFPLPRLTPYTITTPGGLDAELRRVRARGIAVEREEHRRGVISVAAPLPGAGEAVIAVAAPSNASPSRLAAILGEVLRRRSEDGSSGRRARDGIATPRSNLLDQGRATRGRRSPTPRETIE</sequence>
<comment type="caution">
    <text evidence="7">The sequence shown here is derived from an EMBL/GenBank/DDBJ whole genome shotgun (WGS) entry which is preliminary data.</text>
</comment>
<dbReference type="InterPro" id="IPR014757">
    <property type="entry name" value="Tscrpt_reg_IclR_C"/>
</dbReference>
<keyword evidence="2" id="KW-0238">DNA-binding</keyword>
<dbReference type="Pfam" id="PF09339">
    <property type="entry name" value="HTH_IclR"/>
    <property type="match status" value="1"/>
</dbReference>
<evidence type="ECO:0000256" key="3">
    <source>
        <dbReference type="ARBA" id="ARBA00023163"/>
    </source>
</evidence>
<dbReference type="PANTHER" id="PTHR30136:SF24">
    <property type="entry name" value="HTH-TYPE TRANSCRIPTIONAL REPRESSOR ALLR"/>
    <property type="match status" value="1"/>
</dbReference>
<proteinExistence type="predicted"/>
<dbReference type="InterPro" id="IPR029016">
    <property type="entry name" value="GAF-like_dom_sf"/>
</dbReference>
<keyword evidence="3" id="KW-0804">Transcription</keyword>
<evidence type="ECO:0000259" key="5">
    <source>
        <dbReference type="PROSITE" id="PS51077"/>
    </source>
</evidence>
<evidence type="ECO:0000256" key="1">
    <source>
        <dbReference type="ARBA" id="ARBA00023015"/>
    </source>
</evidence>
<feature type="region of interest" description="Disordered" evidence="4">
    <location>
        <begin position="235"/>
        <end position="276"/>
    </location>
</feature>
<dbReference type="Gene3D" id="1.10.10.10">
    <property type="entry name" value="Winged helix-like DNA-binding domain superfamily/Winged helix DNA-binding domain"/>
    <property type="match status" value="1"/>
</dbReference>
<evidence type="ECO:0000313" key="8">
    <source>
        <dbReference type="Proteomes" id="UP001589627"/>
    </source>
</evidence>
<dbReference type="Proteomes" id="UP001589627">
    <property type="component" value="Unassembled WGS sequence"/>
</dbReference>
<protein>
    <submittedName>
        <fullName evidence="7">IclR family transcriptional regulator</fullName>
    </submittedName>
</protein>
<keyword evidence="1" id="KW-0805">Transcription regulation</keyword>
<evidence type="ECO:0000259" key="6">
    <source>
        <dbReference type="PROSITE" id="PS51078"/>
    </source>
</evidence>
<dbReference type="PROSITE" id="PS51077">
    <property type="entry name" value="HTH_ICLR"/>
    <property type="match status" value="1"/>
</dbReference>
<name>A0ABV5YB16_9ACTN</name>
<dbReference type="InterPro" id="IPR036388">
    <property type="entry name" value="WH-like_DNA-bd_sf"/>
</dbReference>
<evidence type="ECO:0000256" key="4">
    <source>
        <dbReference type="SAM" id="MobiDB-lite"/>
    </source>
</evidence>
<dbReference type="EMBL" id="JBHLZP010000014">
    <property type="protein sequence ID" value="MFB9831302.1"/>
    <property type="molecule type" value="Genomic_DNA"/>
</dbReference>
<dbReference type="Gene3D" id="3.30.450.40">
    <property type="match status" value="1"/>
</dbReference>
<evidence type="ECO:0000313" key="7">
    <source>
        <dbReference type="EMBL" id="MFB9831302.1"/>
    </source>
</evidence>
<dbReference type="SUPFAM" id="SSF46785">
    <property type="entry name" value="Winged helix' DNA-binding domain"/>
    <property type="match status" value="1"/>
</dbReference>
<dbReference type="InterPro" id="IPR050707">
    <property type="entry name" value="HTH_MetabolicPath_Reg"/>
</dbReference>
<feature type="domain" description="IclR-ED" evidence="6">
    <location>
        <begin position="72"/>
        <end position="245"/>
    </location>
</feature>
<feature type="compositionally biased region" description="Basic and acidic residues" evidence="4">
    <location>
        <begin position="235"/>
        <end position="247"/>
    </location>
</feature>
<dbReference type="Pfam" id="PF01614">
    <property type="entry name" value="IclR_C"/>
    <property type="match status" value="1"/>
</dbReference>
<organism evidence="7 8">
    <name type="scientific">Actinoallomurus acaciae</name>
    <dbReference type="NCBI Taxonomy" id="502577"/>
    <lineage>
        <taxon>Bacteria</taxon>
        <taxon>Bacillati</taxon>
        <taxon>Actinomycetota</taxon>
        <taxon>Actinomycetes</taxon>
        <taxon>Streptosporangiales</taxon>
        <taxon>Thermomonosporaceae</taxon>
        <taxon>Actinoallomurus</taxon>
    </lineage>
</organism>
<dbReference type="PANTHER" id="PTHR30136">
    <property type="entry name" value="HELIX-TURN-HELIX TRANSCRIPTIONAL REGULATOR, ICLR FAMILY"/>
    <property type="match status" value="1"/>
</dbReference>